<keyword evidence="7 10" id="KW-1133">Transmembrane helix</keyword>
<dbReference type="RefSeq" id="WP_249329119.1">
    <property type="nucleotide sequence ID" value="NZ_CP060635.1"/>
</dbReference>
<feature type="transmembrane region" description="Helical" evidence="10">
    <location>
        <begin position="7"/>
        <end position="26"/>
    </location>
</feature>
<keyword evidence="8 10" id="KW-0811">Translocation</keyword>
<keyword evidence="9 10" id="KW-0472">Membrane</keyword>
<keyword evidence="6 10" id="KW-0653">Protein transport</keyword>
<evidence type="ECO:0000256" key="3">
    <source>
        <dbReference type="ARBA" id="ARBA00022448"/>
    </source>
</evidence>
<dbReference type="GO" id="GO:0043952">
    <property type="term" value="P:protein transport by the Sec complex"/>
    <property type="evidence" value="ECO:0007669"/>
    <property type="project" value="TreeGrafter"/>
</dbReference>
<evidence type="ECO:0000256" key="5">
    <source>
        <dbReference type="ARBA" id="ARBA00022692"/>
    </source>
</evidence>
<evidence type="ECO:0000256" key="2">
    <source>
        <dbReference type="ARBA" id="ARBA00008445"/>
    </source>
</evidence>
<dbReference type="GO" id="GO:0065002">
    <property type="term" value="P:intracellular protein transmembrane transport"/>
    <property type="evidence" value="ECO:0007669"/>
    <property type="project" value="TreeGrafter"/>
</dbReference>
<name>A0A7G9GEA1_9FIRM</name>
<sequence length="81" mass="8712">MAVVIRTILTVLFAIDCIALVVVVLMQQGKDQGLGALAGGMTSETYWGKNKGRSAEGNLKKATRIMAILFIVLAVVLNMKF</sequence>
<dbReference type="EMBL" id="CP060635">
    <property type="protein sequence ID" value="QNM09133.1"/>
    <property type="molecule type" value="Genomic_DNA"/>
</dbReference>
<comment type="function">
    <text evidence="10">Involved in protein export. Participates in an early event of protein translocation.</text>
</comment>
<dbReference type="GO" id="GO:0009306">
    <property type="term" value="P:protein secretion"/>
    <property type="evidence" value="ECO:0007669"/>
    <property type="project" value="UniProtKB-UniRule"/>
</dbReference>
<accession>A0A7G9GEA1</accession>
<protein>
    <recommendedName>
        <fullName evidence="10">Protein-export membrane protein SecG</fullName>
    </recommendedName>
</protein>
<keyword evidence="3 10" id="KW-0813">Transport</keyword>
<dbReference type="NCBIfam" id="TIGR00810">
    <property type="entry name" value="secG"/>
    <property type="match status" value="1"/>
</dbReference>
<proteinExistence type="inferred from homology"/>
<keyword evidence="5 10" id="KW-0812">Transmembrane</keyword>
<gene>
    <name evidence="11" type="primary">secG</name>
    <name evidence="11" type="ORF">H9Q79_02225</name>
</gene>
<dbReference type="AlphaFoldDB" id="A0A7G9GEA1"/>
<keyword evidence="4 10" id="KW-1003">Cell membrane</keyword>
<dbReference type="GO" id="GO:0005886">
    <property type="term" value="C:plasma membrane"/>
    <property type="evidence" value="ECO:0007669"/>
    <property type="project" value="UniProtKB-SubCell"/>
</dbReference>
<evidence type="ECO:0000313" key="12">
    <source>
        <dbReference type="Proteomes" id="UP000515860"/>
    </source>
</evidence>
<evidence type="ECO:0000256" key="8">
    <source>
        <dbReference type="ARBA" id="ARBA00023010"/>
    </source>
</evidence>
<evidence type="ECO:0000313" key="11">
    <source>
        <dbReference type="EMBL" id="QNM09133.1"/>
    </source>
</evidence>
<dbReference type="Pfam" id="PF03840">
    <property type="entry name" value="SecG"/>
    <property type="match status" value="1"/>
</dbReference>
<dbReference type="KEGG" id="whj:H9Q79_02225"/>
<evidence type="ECO:0000256" key="10">
    <source>
        <dbReference type="RuleBase" id="RU365087"/>
    </source>
</evidence>
<keyword evidence="12" id="KW-1185">Reference proteome</keyword>
<dbReference type="InterPro" id="IPR004692">
    <property type="entry name" value="SecG"/>
</dbReference>
<dbReference type="Proteomes" id="UP000515860">
    <property type="component" value="Chromosome"/>
</dbReference>
<comment type="similarity">
    <text evidence="2 10">Belongs to the SecG family.</text>
</comment>
<evidence type="ECO:0000256" key="1">
    <source>
        <dbReference type="ARBA" id="ARBA00004651"/>
    </source>
</evidence>
<dbReference type="GO" id="GO:0015450">
    <property type="term" value="F:protein-transporting ATPase activity"/>
    <property type="evidence" value="ECO:0007669"/>
    <property type="project" value="UniProtKB-UniRule"/>
</dbReference>
<dbReference type="PANTHER" id="PTHR34182">
    <property type="entry name" value="PROTEIN-EXPORT MEMBRANE PROTEIN SECG"/>
    <property type="match status" value="1"/>
</dbReference>
<reference evidence="11 12" key="1">
    <citation type="submission" date="2020-08" db="EMBL/GenBank/DDBJ databases">
        <authorList>
            <person name="Liu C."/>
            <person name="Sun Q."/>
        </authorList>
    </citation>
    <scope>NUCLEOTIDE SEQUENCE [LARGE SCALE GENOMIC DNA]</scope>
    <source>
        <strain evidence="11 12">NSJ-29</strain>
    </source>
</reference>
<evidence type="ECO:0000256" key="7">
    <source>
        <dbReference type="ARBA" id="ARBA00022989"/>
    </source>
</evidence>
<organism evidence="11 12">
    <name type="scientific">Wansuia hejianensis</name>
    <dbReference type="NCBI Taxonomy" id="2763667"/>
    <lineage>
        <taxon>Bacteria</taxon>
        <taxon>Bacillati</taxon>
        <taxon>Bacillota</taxon>
        <taxon>Clostridia</taxon>
        <taxon>Lachnospirales</taxon>
        <taxon>Lachnospiraceae</taxon>
        <taxon>Wansuia</taxon>
    </lineage>
</organism>
<dbReference type="PANTHER" id="PTHR34182:SF1">
    <property type="entry name" value="PROTEIN-EXPORT MEMBRANE PROTEIN SECG"/>
    <property type="match status" value="1"/>
</dbReference>
<comment type="subcellular location">
    <subcellularLocation>
        <location evidence="1 10">Cell membrane</location>
        <topology evidence="1 10">Multi-pass membrane protein</topology>
    </subcellularLocation>
</comment>
<feature type="transmembrane region" description="Helical" evidence="10">
    <location>
        <begin position="62"/>
        <end position="79"/>
    </location>
</feature>
<evidence type="ECO:0000256" key="6">
    <source>
        <dbReference type="ARBA" id="ARBA00022927"/>
    </source>
</evidence>
<dbReference type="PRINTS" id="PR01651">
    <property type="entry name" value="SECGEXPORT"/>
</dbReference>
<evidence type="ECO:0000256" key="4">
    <source>
        <dbReference type="ARBA" id="ARBA00022475"/>
    </source>
</evidence>
<evidence type="ECO:0000256" key="9">
    <source>
        <dbReference type="ARBA" id="ARBA00023136"/>
    </source>
</evidence>